<name>A0A0F6W8E7_9BACT</name>
<dbReference type="InterPro" id="IPR005467">
    <property type="entry name" value="His_kinase_dom"/>
</dbReference>
<feature type="transmembrane region" description="Helical" evidence="6">
    <location>
        <begin position="289"/>
        <end position="307"/>
    </location>
</feature>
<dbReference type="InterPro" id="IPR001789">
    <property type="entry name" value="Sig_transdc_resp-reg_receiver"/>
</dbReference>
<keyword evidence="6" id="KW-0812">Transmembrane</keyword>
<dbReference type="InterPro" id="IPR036097">
    <property type="entry name" value="HisK_dim/P_sf"/>
</dbReference>
<dbReference type="OrthoDB" id="5487437at2"/>
<dbReference type="CDD" id="cd00156">
    <property type="entry name" value="REC"/>
    <property type="match status" value="1"/>
</dbReference>
<dbReference type="Pfam" id="PF00072">
    <property type="entry name" value="Response_reg"/>
    <property type="match status" value="1"/>
</dbReference>
<dbReference type="SMART" id="SM00388">
    <property type="entry name" value="HisKA"/>
    <property type="match status" value="1"/>
</dbReference>
<evidence type="ECO:0000313" key="10">
    <source>
        <dbReference type="Proteomes" id="UP000034883"/>
    </source>
</evidence>
<feature type="transmembrane region" description="Helical" evidence="6">
    <location>
        <begin position="184"/>
        <end position="207"/>
    </location>
</feature>
<keyword evidence="9" id="KW-0808">Transferase</keyword>
<dbReference type="Gene3D" id="3.30.450.20">
    <property type="entry name" value="PAS domain"/>
    <property type="match status" value="1"/>
</dbReference>
<feature type="domain" description="Histidine kinase" evidence="7">
    <location>
        <begin position="475"/>
        <end position="686"/>
    </location>
</feature>
<feature type="modified residue" description="4-aspartylphosphate" evidence="4">
    <location>
        <position position="757"/>
    </location>
</feature>
<comment type="catalytic activity">
    <reaction evidence="1">
        <text>ATP + protein L-histidine = ADP + protein N-phospho-L-histidine.</text>
        <dbReference type="EC" id="2.7.13.3"/>
    </reaction>
</comment>
<evidence type="ECO:0000256" key="6">
    <source>
        <dbReference type="SAM" id="Phobius"/>
    </source>
</evidence>
<evidence type="ECO:0000256" key="4">
    <source>
        <dbReference type="PROSITE-ProRule" id="PRU00169"/>
    </source>
</evidence>
<feature type="transmembrane region" description="Helical" evidence="6">
    <location>
        <begin position="27"/>
        <end position="46"/>
    </location>
</feature>
<protein>
    <recommendedName>
        <fullName evidence="2">histidine kinase</fullName>
        <ecNumber evidence="2">2.7.13.3</ecNumber>
    </recommendedName>
</protein>
<dbReference type="PROSITE" id="PS50109">
    <property type="entry name" value="HIS_KIN"/>
    <property type="match status" value="1"/>
</dbReference>
<dbReference type="PANTHER" id="PTHR43065">
    <property type="entry name" value="SENSOR HISTIDINE KINASE"/>
    <property type="match status" value="1"/>
</dbReference>
<dbReference type="SUPFAM" id="SSF52172">
    <property type="entry name" value="CheY-like"/>
    <property type="match status" value="1"/>
</dbReference>
<dbReference type="PANTHER" id="PTHR43065:SF42">
    <property type="entry name" value="TWO-COMPONENT SENSOR PPRA"/>
    <property type="match status" value="1"/>
</dbReference>
<feature type="compositionally biased region" description="Basic and acidic residues" evidence="5">
    <location>
        <begin position="823"/>
        <end position="841"/>
    </location>
</feature>
<dbReference type="SMART" id="SM00448">
    <property type="entry name" value="REC"/>
    <property type="match status" value="1"/>
</dbReference>
<feature type="region of interest" description="Disordered" evidence="5">
    <location>
        <begin position="823"/>
        <end position="851"/>
    </location>
</feature>
<dbReference type="InterPro" id="IPR036890">
    <property type="entry name" value="HATPase_C_sf"/>
</dbReference>
<dbReference type="Pfam" id="PF08448">
    <property type="entry name" value="PAS_4"/>
    <property type="match status" value="1"/>
</dbReference>
<keyword evidence="3 4" id="KW-0597">Phosphoprotein</keyword>
<evidence type="ECO:0000256" key="5">
    <source>
        <dbReference type="SAM" id="MobiDB-lite"/>
    </source>
</evidence>
<dbReference type="GO" id="GO:0000155">
    <property type="term" value="F:phosphorelay sensor kinase activity"/>
    <property type="evidence" value="ECO:0007669"/>
    <property type="project" value="InterPro"/>
</dbReference>
<dbReference type="SUPFAM" id="SSF55785">
    <property type="entry name" value="PYP-like sensor domain (PAS domain)"/>
    <property type="match status" value="1"/>
</dbReference>
<keyword evidence="6" id="KW-0472">Membrane</keyword>
<dbReference type="SUPFAM" id="SSF55874">
    <property type="entry name" value="ATPase domain of HSP90 chaperone/DNA topoisomerase II/histidine kinase"/>
    <property type="match status" value="1"/>
</dbReference>
<feature type="transmembrane region" description="Helical" evidence="6">
    <location>
        <begin position="89"/>
        <end position="109"/>
    </location>
</feature>
<evidence type="ECO:0000256" key="3">
    <source>
        <dbReference type="ARBA" id="ARBA00022553"/>
    </source>
</evidence>
<evidence type="ECO:0000256" key="1">
    <source>
        <dbReference type="ARBA" id="ARBA00000085"/>
    </source>
</evidence>
<gene>
    <name evidence="9" type="ORF">DB32_007274</name>
</gene>
<dbReference type="Pfam" id="PF02518">
    <property type="entry name" value="HATPase_c"/>
    <property type="match status" value="1"/>
</dbReference>
<dbReference type="EMBL" id="CP011125">
    <property type="protein sequence ID" value="AKF10125.1"/>
    <property type="molecule type" value="Genomic_DNA"/>
</dbReference>
<feature type="transmembrane region" description="Helical" evidence="6">
    <location>
        <begin position="219"/>
        <end position="239"/>
    </location>
</feature>
<feature type="domain" description="Response regulatory" evidence="8">
    <location>
        <begin position="706"/>
        <end position="819"/>
    </location>
</feature>
<dbReference type="Gene3D" id="3.30.565.10">
    <property type="entry name" value="Histidine kinase-like ATPase, C-terminal domain"/>
    <property type="match status" value="1"/>
</dbReference>
<keyword evidence="6" id="KW-1133">Transmembrane helix</keyword>
<feature type="region of interest" description="Disordered" evidence="5">
    <location>
        <begin position="1"/>
        <end position="22"/>
    </location>
</feature>
<evidence type="ECO:0000259" key="7">
    <source>
        <dbReference type="PROSITE" id="PS50109"/>
    </source>
</evidence>
<dbReference type="PRINTS" id="PR00344">
    <property type="entry name" value="BCTRLSENSOR"/>
</dbReference>
<dbReference type="InterPro" id="IPR003661">
    <property type="entry name" value="HisK_dim/P_dom"/>
</dbReference>
<dbReference type="STRING" id="927083.DB32_007274"/>
<dbReference type="SUPFAM" id="SSF47384">
    <property type="entry name" value="Homodimeric domain of signal transducing histidine kinase"/>
    <property type="match status" value="1"/>
</dbReference>
<dbReference type="AlphaFoldDB" id="A0A0F6W8E7"/>
<keyword evidence="10" id="KW-1185">Reference proteome</keyword>
<feature type="transmembrane region" description="Helical" evidence="6">
    <location>
        <begin position="251"/>
        <end position="268"/>
    </location>
</feature>
<keyword evidence="9" id="KW-0418">Kinase</keyword>
<reference evidence="9 10" key="1">
    <citation type="submission" date="2015-03" db="EMBL/GenBank/DDBJ databases">
        <title>Genome assembly of Sandaracinus amylolyticus DSM 53668.</title>
        <authorList>
            <person name="Sharma G."/>
            <person name="Subramanian S."/>
        </authorList>
    </citation>
    <scope>NUCLEOTIDE SEQUENCE [LARGE SCALE GENOMIC DNA]</scope>
    <source>
        <strain evidence="9 10">DSM 53668</strain>
    </source>
</reference>
<feature type="transmembrane region" description="Helical" evidence="6">
    <location>
        <begin position="52"/>
        <end position="69"/>
    </location>
</feature>
<organism evidence="9 10">
    <name type="scientific">Sandaracinus amylolyticus</name>
    <dbReference type="NCBI Taxonomy" id="927083"/>
    <lineage>
        <taxon>Bacteria</taxon>
        <taxon>Pseudomonadati</taxon>
        <taxon>Myxococcota</taxon>
        <taxon>Polyangia</taxon>
        <taxon>Polyangiales</taxon>
        <taxon>Sandaracinaceae</taxon>
        <taxon>Sandaracinus</taxon>
    </lineage>
</organism>
<dbReference type="SMART" id="SM00387">
    <property type="entry name" value="HATPase_c"/>
    <property type="match status" value="1"/>
</dbReference>
<feature type="transmembrane region" description="Helical" evidence="6">
    <location>
        <begin position="121"/>
        <end position="139"/>
    </location>
</feature>
<dbReference type="InterPro" id="IPR011006">
    <property type="entry name" value="CheY-like_superfamily"/>
</dbReference>
<dbReference type="InterPro" id="IPR004358">
    <property type="entry name" value="Sig_transdc_His_kin-like_C"/>
</dbReference>
<sequence length="851" mass="92451">MGTGAHDAKRDPARDDPSREERSARRARLLVITGAALAAFVAGEVALLPHTFALHAFVDVSWTLAALYTTYRAARTARSKRRAHEARPWWWLAAGTGAWFAGMLVWDWYELVQRVVTPFPTLAEVGFLATPICWSAALFSMRGAAPSEHFTWKQLGELGVVLATLTITSSLVLYAPAADHEAGPLFLATALAYPVLHLGALGFGLIGLSRQPSGARRRIYALVLAAVAMLSGVTTFYAVSLLTRSYETGDALDVFWLGAFALVVWAASEDEWRTLGEERVDERVRAEDLVVVPIAVLTIALAIGIFRDRWRPELAPVYLIGGVCFAIAIAMREWGAHRIERALRDDARAEADRHRRLVDSAPLGIGRVDATGRVLESNARFDALLGERSRLLGSSDWEGIGIAPLVRRALETRSRVVTDAPLALGGASLRVSVSPDHDGDRGALVLIEDVTESQRLQSELLQSQKMQAVGTLAGGIAHDFNNLLSGMIASVTLLKRRATGNDASLLEHMEQSMWRGAELTQRLLALSRRRDPVRSLVDVGAVIERVVALLSRSVDETIAVRVQLPSSRVTFHGDGGQLEQALLNLGINARDAMRPRGGDLVYTLGVEQSGDSRVAAIRVTDGGSGIPVELRERIFEPFFTTKDPGEGTGLGLAMVYAFVQDHAGSVELDSEVGRGTTFTLRLPATEGGVIAPEPERARELPRGRETILAVDDREAALFALDTILGELGYTVATAANGVEALAEIERRRGLIDVVITDAMMRRMGGRDLLTAMRRRGIDIEVILATGHDAEAHRGLEGFAAVLRKPFDPEETARVVREVLDGRRRGERVPVRSEHEVTKTEIDAADDQAGTG</sequence>
<dbReference type="KEGG" id="samy:DB32_007274"/>
<dbReference type="EC" id="2.7.13.3" evidence="2"/>
<evidence type="ECO:0000313" key="9">
    <source>
        <dbReference type="EMBL" id="AKF10125.1"/>
    </source>
</evidence>
<evidence type="ECO:0000259" key="8">
    <source>
        <dbReference type="PROSITE" id="PS50110"/>
    </source>
</evidence>
<dbReference type="Proteomes" id="UP000034883">
    <property type="component" value="Chromosome"/>
</dbReference>
<proteinExistence type="predicted"/>
<dbReference type="PROSITE" id="PS50110">
    <property type="entry name" value="RESPONSE_REGULATORY"/>
    <property type="match status" value="1"/>
</dbReference>
<feature type="transmembrane region" description="Helical" evidence="6">
    <location>
        <begin position="160"/>
        <end position="178"/>
    </location>
</feature>
<dbReference type="InterPro" id="IPR013656">
    <property type="entry name" value="PAS_4"/>
</dbReference>
<dbReference type="InterPro" id="IPR003594">
    <property type="entry name" value="HATPase_dom"/>
</dbReference>
<dbReference type="RefSeq" id="WP_053237114.1">
    <property type="nucleotide sequence ID" value="NZ_CP011125.1"/>
</dbReference>
<dbReference type="Pfam" id="PF00512">
    <property type="entry name" value="HisKA"/>
    <property type="match status" value="1"/>
</dbReference>
<dbReference type="Gene3D" id="3.40.50.2300">
    <property type="match status" value="1"/>
</dbReference>
<evidence type="ECO:0000256" key="2">
    <source>
        <dbReference type="ARBA" id="ARBA00012438"/>
    </source>
</evidence>
<accession>A0A0F6W8E7</accession>
<dbReference type="InterPro" id="IPR035965">
    <property type="entry name" value="PAS-like_dom_sf"/>
</dbReference>
<dbReference type="Gene3D" id="1.10.287.130">
    <property type="match status" value="1"/>
</dbReference>